<dbReference type="Proteomes" id="UP000199361">
    <property type="component" value="Unassembled WGS sequence"/>
</dbReference>
<evidence type="ECO:0008006" key="3">
    <source>
        <dbReference type="Google" id="ProtNLM"/>
    </source>
</evidence>
<evidence type="ECO:0000313" key="2">
    <source>
        <dbReference type="Proteomes" id="UP000199361"/>
    </source>
</evidence>
<gene>
    <name evidence="1" type="ORF">SAMN05421811_11296</name>
</gene>
<keyword evidence="2" id="KW-1185">Reference proteome</keyword>
<dbReference type="STRING" id="568860.SAMN05421811_11296"/>
<dbReference type="Gene3D" id="3.40.50.1820">
    <property type="entry name" value="alpha/beta hydrolase"/>
    <property type="match status" value="1"/>
</dbReference>
<dbReference type="RefSeq" id="WP_177240969.1">
    <property type="nucleotide sequence ID" value="NZ_FOHX01000012.1"/>
</dbReference>
<dbReference type="InterPro" id="IPR029058">
    <property type="entry name" value="AB_hydrolase_fold"/>
</dbReference>
<protein>
    <recommendedName>
        <fullName evidence="3">Alpha/beta hydrolase</fullName>
    </recommendedName>
</protein>
<dbReference type="SUPFAM" id="SSF53474">
    <property type="entry name" value="alpha/beta-Hydrolases"/>
    <property type="match status" value="1"/>
</dbReference>
<accession>A0A1I0L5M2</accession>
<dbReference type="EMBL" id="FOHX01000012">
    <property type="protein sequence ID" value="SEU34663.1"/>
    <property type="molecule type" value="Genomic_DNA"/>
</dbReference>
<proteinExistence type="predicted"/>
<reference evidence="1 2" key="1">
    <citation type="submission" date="2016-10" db="EMBL/GenBank/DDBJ databases">
        <authorList>
            <person name="de Groot N.N."/>
        </authorList>
    </citation>
    <scope>NUCLEOTIDE SEQUENCE [LARGE SCALE GENOMIC DNA]</scope>
    <source>
        <strain evidence="1 2">CGMCC 4.5598</strain>
    </source>
</reference>
<name>A0A1I0L5M2_9ACTN</name>
<sequence length="64" mass="7196">MTPIVVSGEEDKPRPVPWQNVMAEHLPNATLWRLEKIGHSPILEAPDGVLPRLLDFLDRVEKSG</sequence>
<dbReference type="AlphaFoldDB" id="A0A1I0L5M2"/>
<organism evidence="1 2">
    <name type="scientific">Nonomuraea wenchangensis</name>
    <dbReference type="NCBI Taxonomy" id="568860"/>
    <lineage>
        <taxon>Bacteria</taxon>
        <taxon>Bacillati</taxon>
        <taxon>Actinomycetota</taxon>
        <taxon>Actinomycetes</taxon>
        <taxon>Streptosporangiales</taxon>
        <taxon>Streptosporangiaceae</taxon>
        <taxon>Nonomuraea</taxon>
    </lineage>
</organism>
<evidence type="ECO:0000313" key="1">
    <source>
        <dbReference type="EMBL" id="SEU34663.1"/>
    </source>
</evidence>